<dbReference type="PANTHER" id="PTHR30146">
    <property type="entry name" value="LACI-RELATED TRANSCRIPTIONAL REPRESSOR"/>
    <property type="match status" value="1"/>
</dbReference>
<name>A0A7Z0WQV7_9PSEU</name>
<evidence type="ECO:0000313" key="6">
    <source>
        <dbReference type="Proteomes" id="UP000185696"/>
    </source>
</evidence>
<organism evidence="5 6">
    <name type="scientific">Actinophytocola xinjiangensis</name>
    <dbReference type="NCBI Taxonomy" id="485602"/>
    <lineage>
        <taxon>Bacteria</taxon>
        <taxon>Bacillati</taxon>
        <taxon>Actinomycetota</taxon>
        <taxon>Actinomycetes</taxon>
        <taxon>Pseudonocardiales</taxon>
        <taxon>Pseudonocardiaceae</taxon>
    </lineage>
</organism>
<dbReference type="InterPro" id="IPR046335">
    <property type="entry name" value="LacI/GalR-like_sensor"/>
</dbReference>
<proteinExistence type="predicted"/>
<evidence type="ECO:0000313" key="5">
    <source>
        <dbReference type="EMBL" id="OLF12806.1"/>
    </source>
</evidence>
<dbReference type="SUPFAM" id="SSF53822">
    <property type="entry name" value="Periplasmic binding protein-like I"/>
    <property type="match status" value="1"/>
</dbReference>
<evidence type="ECO:0000259" key="4">
    <source>
        <dbReference type="Pfam" id="PF13377"/>
    </source>
</evidence>
<keyword evidence="6" id="KW-1185">Reference proteome</keyword>
<reference evidence="5 6" key="1">
    <citation type="submission" date="2016-12" db="EMBL/GenBank/DDBJ databases">
        <title>The draft genome sequence of Actinophytocola xinjiangensis.</title>
        <authorList>
            <person name="Wang W."/>
            <person name="Yuan L."/>
        </authorList>
    </citation>
    <scope>NUCLEOTIDE SEQUENCE [LARGE SCALE GENOMIC DNA]</scope>
    <source>
        <strain evidence="5 6">CGMCC 4.4663</strain>
    </source>
</reference>
<evidence type="ECO:0000256" key="3">
    <source>
        <dbReference type="ARBA" id="ARBA00023163"/>
    </source>
</evidence>
<dbReference type="InterPro" id="IPR028082">
    <property type="entry name" value="Peripla_BP_I"/>
</dbReference>
<dbReference type="Proteomes" id="UP000185696">
    <property type="component" value="Unassembled WGS sequence"/>
</dbReference>
<dbReference type="Gene3D" id="3.40.50.2300">
    <property type="match status" value="3"/>
</dbReference>
<dbReference type="GO" id="GO:0000976">
    <property type="term" value="F:transcription cis-regulatory region binding"/>
    <property type="evidence" value="ECO:0007669"/>
    <property type="project" value="TreeGrafter"/>
</dbReference>
<accession>A0A7Z0WQV7</accession>
<keyword evidence="1" id="KW-0805">Transcription regulation</keyword>
<evidence type="ECO:0000256" key="2">
    <source>
        <dbReference type="ARBA" id="ARBA00023125"/>
    </source>
</evidence>
<keyword evidence="3" id="KW-0804">Transcription</keyword>
<evidence type="ECO:0000256" key="1">
    <source>
        <dbReference type="ARBA" id="ARBA00023015"/>
    </source>
</evidence>
<dbReference type="Pfam" id="PF13377">
    <property type="entry name" value="Peripla_BP_3"/>
    <property type="match status" value="1"/>
</dbReference>
<keyword evidence="2" id="KW-0238">DNA-binding</keyword>
<feature type="domain" description="Transcriptional regulator LacI/GalR-like sensor" evidence="4">
    <location>
        <begin position="100"/>
        <end position="129"/>
    </location>
</feature>
<gene>
    <name evidence="5" type="ORF">BLA60_05925</name>
</gene>
<comment type="caution">
    <text evidence="5">The sequence shown here is derived from an EMBL/GenBank/DDBJ whole genome shotgun (WGS) entry which is preliminary data.</text>
</comment>
<sequence>MVRSSCPTLGRSRCRDLDIAVVSRSEPVARFQDLSILADDAGGARLAVEHLLSLDRRRIAHITGPAGYRAARDRVTALCAVLAEAGLSLAGEPCTASGPRAGAGVTQALTDCGKRIPDDIAVVGYDNGENFADGRTLSRQPPRMASSTRAAASAWPRALGCT</sequence>
<protein>
    <recommendedName>
        <fullName evidence="4">Transcriptional regulator LacI/GalR-like sensor domain-containing protein</fullName>
    </recommendedName>
</protein>
<dbReference type="RefSeq" id="WP_075131714.1">
    <property type="nucleotide sequence ID" value="NZ_MSIF01000002.1"/>
</dbReference>
<dbReference type="EMBL" id="MSIF01000002">
    <property type="protein sequence ID" value="OLF12806.1"/>
    <property type="molecule type" value="Genomic_DNA"/>
</dbReference>
<dbReference type="CDD" id="cd06267">
    <property type="entry name" value="PBP1_LacI_sugar_binding-like"/>
    <property type="match status" value="1"/>
</dbReference>
<dbReference type="GO" id="GO:0003700">
    <property type="term" value="F:DNA-binding transcription factor activity"/>
    <property type="evidence" value="ECO:0007669"/>
    <property type="project" value="TreeGrafter"/>
</dbReference>
<dbReference type="AlphaFoldDB" id="A0A7Z0WQV7"/>
<dbReference type="PANTHER" id="PTHR30146:SF109">
    <property type="entry name" value="HTH-TYPE TRANSCRIPTIONAL REGULATOR GALS"/>
    <property type="match status" value="1"/>
</dbReference>